<dbReference type="PIRSF" id="PIRSF016719">
    <property type="entry name" value="UCP016719"/>
    <property type="match status" value="1"/>
</dbReference>
<accession>A0ABQ5MHK5</accession>
<dbReference type="Pfam" id="PF20732">
    <property type="entry name" value="NamZ_C"/>
    <property type="match status" value="1"/>
</dbReference>
<evidence type="ECO:0008006" key="6">
    <source>
        <dbReference type="Google" id="ProtNLM"/>
    </source>
</evidence>
<keyword evidence="1" id="KW-0732">Signal</keyword>
<dbReference type="InterPro" id="IPR048502">
    <property type="entry name" value="NamZ_N"/>
</dbReference>
<feature type="chain" id="PRO_5046259823" description="DUF1343 domain-containing protein" evidence="1">
    <location>
        <begin position="27"/>
        <end position="418"/>
    </location>
</feature>
<dbReference type="InterPro" id="IPR048503">
    <property type="entry name" value="NamZ_C"/>
</dbReference>
<dbReference type="EMBL" id="BRVO01000001">
    <property type="protein sequence ID" value="GLB48889.1"/>
    <property type="molecule type" value="Genomic_DNA"/>
</dbReference>
<comment type="caution">
    <text evidence="4">The sequence shown here is derived from an EMBL/GenBank/DDBJ whole genome shotgun (WGS) entry which is preliminary data.</text>
</comment>
<evidence type="ECO:0000259" key="3">
    <source>
        <dbReference type="Pfam" id="PF20732"/>
    </source>
</evidence>
<evidence type="ECO:0000259" key="2">
    <source>
        <dbReference type="Pfam" id="PF07075"/>
    </source>
</evidence>
<dbReference type="RefSeq" id="WP_281764513.1">
    <property type="nucleotide sequence ID" value="NZ_BRVO01000001.1"/>
</dbReference>
<feature type="signal peptide" evidence="1">
    <location>
        <begin position="1"/>
        <end position="26"/>
    </location>
</feature>
<dbReference type="Pfam" id="PF07075">
    <property type="entry name" value="NamZ_N"/>
    <property type="match status" value="1"/>
</dbReference>
<proteinExistence type="predicted"/>
<feature type="domain" description="Peptidoglycan beta-N-acetylmuramidase NamZ C-terminal" evidence="3">
    <location>
        <begin position="281"/>
        <end position="416"/>
    </location>
</feature>
<protein>
    <recommendedName>
        <fullName evidence="6">DUF1343 domain-containing protein</fullName>
    </recommendedName>
</protein>
<feature type="domain" description="Peptidoglycan beta-N-acetylmuramidase NamZ N-terminal" evidence="2">
    <location>
        <begin position="62"/>
        <end position="276"/>
    </location>
</feature>
<evidence type="ECO:0000256" key="1">
    <source>
        <dbReference type="SAM" id="SignalP"/>
    </source>
</evidence>
<organism evidence="4 5">
    <name type="scientific">Neptunitalea lumnitzerae</name>
    <dbReference type="NCBI Taxonomy" id="2965509"/>
    <lineage>
        <taxon>Bacteria</taxon>
        <taxon>Pseudomonadati</taxon>
        <taxon>Bacteroidota</taxon>
        <taxon>Flavobacteriia</taxon>
        <taxon>Flavobacteriales</taxon>
        <taxon>Flavobacteriaceae</taxon>
        <taxon>Neptunitalea</taxon>
    </lineage>
</organism>
<reference evidence="4" key="1">
    <citation type="submission" date="2022-07" db="EMBL/GenBank/DDBJ databases">
        <title>Taxonomy of Novel Oxalotrophic and Methylotrophic Bacteria.</title>
        <authorList>
            <person name="Sahin N."/>
            <person name="Tani A."/>
        </authorList>
    </citation>
    <scope>NUCLEOTIDE SEQUENCE</scope>
    <source>
        <strain evidence="4">Y10</strain>
    </source>
</reference>
<keyword evidence="5" id="KW-1185">Reference proteome</keyword>
<dbReference type="Gene3D" id="3.40.50.12170">
    <property type="entry name" value="Uncharacterised protein PF07075, DUF1343"/>
    <property type="match status" value="1"/>
</dbReference>
<evidence type="ECO:0000313" key="5">
    <source>
        <dbReference type="Proteomes" id="UP001143543"/>
    </source>
</evidence>
<dbReference type="InterPro" id="IPR008302">
    <property type="entry name" value="NamZ"/>
</dbReference>
<dbReference type="PANTHER" id="PTHR42915:SF1">
    <property type="entry name" value="PEPTIDOGLYCAN BETA-N-ACETYLMURAMIDASE NAMZ"/>
    <property type="match status" value="1"/>
</dbReference>
<evidence type="ECO:0000313" key="4">
    <source>
        <dbReference type="EMBL" id="GLB48889.1"/>
    </source>
</evidence>
<dbReference type="Proteomes" id="UP001143543">
    <property type="component" value="Unassembled WGS sequence"/>
</dbReference>
<sequence>MISQLSFKNTFLLLVILLFSCGNNNAANEKAPTHNKPIATPPIITGAENTEAYLAQLSNKKVGIVTNQTGILQTTKEQNIGGATLTTTETIHLVDFLIQKNINITKIFAPEHGFRGTADAGEHLKDGKDVKTGLPIISLYGNNKKPKSEQLKGLDVLVFDLQDVGARFYTYISTLHYVMEACAENNIPLIVLDRPNPNAHIIDGPLLEKENKSFVGMHPVPVLYGMTIGEYGKMINGEKWLNNDIQCQLTVIPCKNYTHQSFYSLPVKPSPNLPNDNAIALYPSLCFFEGTNVSVGRGTNLQFQLYGAPFFPETDFSFTPAPNEGAKNPKYNGTLCHGYNLSATKRLNKLELKWLLNAYKIADNKSDFFISFFTKLAGTKKLQQQIAQGLSETSIRESWQKDLDTFKTIRKQYVIYED</sequence>
<name>A0ABQ5MHK5_9FLAO</name>
<gene>
    <name evidence="4" type="ORF">Y10_12570</name>
</gene>
<dbReference type="PANTHER" id="PTHR42915">
    <property type="entry name" value="HYPOTHETICAL 460 KDA PROTEIN IN FEUA-SIGW INTERGENIC REGION [PRECURSOR]"/>
    <property type="match status" value="1"/>
</dbReference>
<dbReference type="Gene3D" id="3.90.1150.140">
    <property type="match status" value="1"/>
</dbReference>